<keyword evidence="2" id="KW-1185">Reference proteome</keyword>
<name>A0A7T8EQE6_9CAUD</name>
<organism evidence="1 2">
    <name type="scientific">Pseudomonas phage Bertil</name>
    <dbReference type="NCBI Taxonomy" id="2801385"/>
    <lineage>
        <taxon>Viruses</taxon>
        <taxon>Duplodnaviria</taxon>
        <taxon>Heunggongvirae</taxon>
        <taxon>Uroviricota</taxon>
        <taxon>Caudoviricetes</taxon>
        <taxon>Autographivirales</taxon>
        <taxon>Autoscriptoviridae</taxon>
        <taxon>Bertilvirus</taxon>
        <taxon>Bertilvirus bertil</taxon>
    </lineage>
</organism>
<accession>A0A7T8EQE6</accession>
<dbReference type="EMBL" id="MW286266">
    <property type="protein sequence ID" value="QQO90776.1"/>
    <property type="molecule type" value="Genomic_DNA"/>
</dbReference>
<evidence type="ECO:0000313" key="2">
    <source>
        <dbReference type="Proteomes" id="UP000595692"/>
    </source>
</evidence>
<evidence type="ECO:0000313" key="1">
    <source>
        <dbReference type="EMBL" id="QQO90776.1"/>
    </source>
</evidence>
<sequence length="95" mass="10745">MSSKQLEKVRHCQIHLKEPARTAAAEATFPKAGVPAYDIGAERNRREFTGPHFHAVDRVDFEEGCVLVSIDDTQYIYPMAEVARVKLYTTTHTPE</sequence>
<proteinExistence type="predicted"/>
<protein>
    <submittedName>
        <fullName evidence="1">Uncharacterized protein</fullName>
    </submittedName>
</protein>
<dbReference type="Proteomes" id="UP000595692">
    <property type="component" value="Segment"/>
</dbReference>
<reference evidence="1 2" key="1">
    <citation type="submission" date="2020-11" db="EMBL/GenBank/DDBJ databases">
        <authorList>
            <person name="Joergensen J.B."/>
            <person name="Djurhuus A.M."/>
            <person name="Carstens A.B."/>
            <person name="Kot W."/>
            <person name="Neve H."/>
            <person name="Morris C.E."/>
            <person name="Hansen L.H."/>
        </authorList>
    </citation>
    <scope>NUCLEOTIDE SEQUENCE [LARGE SCALE GENOMIC DNA]</scope>
</reference>